<comment type="caution">
    <text evidence="1">The sequence shown here is derived from an EMBL/GenBank/DDBJ whole genome shotgun (WGS) entry which is preliminary data.</text>
</comment>
<protein>
    <submittedName>
        <fullName evidence="1">Uncharacterized protein</fullName>
    </submittedName>
</protein>
<dbReference type="OrthoDB" id="4134023at2"/>
<dbReference type="AlphaFoldDB" id="A0A5N5VZD2"/>
<organism evidence="1 2">
    <name type="scientific">Streptomyces mobaraensis</name>
    <name type="common">Streptoverticillium mobaraense</name>
    <dbReference type="NCBI Taxonomy" id="35621"/>
    <lineage>
        <taxon>Bacteria</taxon>
        <taxon>Bacillati</taxon>
        <taxon>Actinomycetota</taxon>
        <taxon>Actinomycetes</taxon>
        <taxon>Kitasatosporales</taxon>
        <taxon>Streptomycetaceae</taxon>
        <taxon>Streptomyces</taxon>
    </lineage>
</organism>
<proteinExistence type="predicted"/>
<dbReference type="Proteomes" id="UP000327000">
    <property type="component" value="Unassembled WGS sequence"/>
</dbReference>
<dbReference type="RefSeq" id="WP_152266085.1">
    <property type="nucleotide sequence ID" value="NZ_VOKX01000132.1"/>
</dbReference>
<reference evidence="1 2" key="1">
    <citation type="journal article" date="2019" name="Microb. Cell Fact.">
        <title>Exploring novel herbicidin analogues by transcriptional regulator overexpression and MS/MS molecular networking.</title>
        <authorList>
            <person name="Shi Y."/>
            <person name="Gu R."/>
            <person name="Li Y."/>
            <person name="Wang X."/>
            <person name="Ren W."/>
            <person name="Li X."/>
            <person name="Wang L."/>
            <person name="Xie Y."/>
            <person name="Hong B."/>
        </authorList>
    </citation>
    <scope>NUCLEOTIDE SEQUENCE [LARGE SCALE GENOMIC DNA]</scope>
    <source>
        <strain evidence="1 2">US-43</strain>
    </source>
</reference>
<keyword evidence="2" id="KW-1185">Reference proteome</keyword>
<evidence type="ECO:0000313" key="2">
    <source>
        <dbReference type="Proteomes" id="UP000327000"/>
    </source>
</evidence>
<accession>A0A5N5VZD2</accession>
<sequence>MTPRSDPAALLLPEAYAVQRLQVLAGDHDAGPEQMRTYLLRRAVLDDRLAPVMPEPLYDGATYEQDAVETGQRLLDHDRTHHSHRGPVPAGDPRWDFDLLGYVRQEHAVLVREEHDTEEPTRA</sequence>
<name>A0A5N5VZD2_STRMB</name>
<dbReference type="EMBL" id="VOKX01000132">
    <property type="protein sequence ID" value="KAB7833531.1"/>
    <property type="molecule type" value="Genomic_DNA"/>
</dbReference>
<evidence type="ECO:0000313" key="1">
    <source>
        <dbReference type="EMBL" id="KAB7833531.1"/>
    </source>
</evidence>
<gene>
    <name evidence="1" type="ORF">FRZ00_33325</name>
</gene>